<evidence type="ECO:0000313" key="11">
    <source>
        <dbReference type="Proteomes" id="UP001054857"/>
    </source>
</evidence>
<dbReference type="AlphaFoldDB" id="A0AAD3DQL3"/>
<dbReference type="FunFam" id="3.40.1050.10:FF:000001">
    <property type="entry name" value="Carbonic anhydrase"/>
    <property type="match status" value="1"/>
</dbReference>
<keyword evidence="6" id="KW-0456">Lyase</keyword>
<dbReference type="GO" id="GO:0008270">
    <property type="term" value="F:zinc ion binding"/>
    <property type="evidence" value="ECO:0007669"/>
    <property type="project" value="InterPro"/>
</dbReference>
<dbReference type="InterPro" id="IPR001765">
    <property type="entry name" value="Carbonic_anhydrase"/>
</dbReference>
<dbReference type="PROSITE" id="PS00704">
    <property type="entry name" value="PROK_CO2_ANHYDRASE_1"/>
    <property type="match status" value="1"/>
</dbReference>
<dbReference type="Proteomes" id="UP001054857">
    <property type="component" value="Unassembled WGS sequence"/>
</dbReference>
<evidence type="ECO:0000256" key="1">
    <source>
        <dbReference type="ARBA" id="ARBA00006217"/>
    </source>
</evidence>
<dbReference type="SUPFAM" id="SSF53056">
    <property type="entry name" value="beta-carbonic anhydrase, cab"/>
    <property type="match status" value="1"/>
</dbReference>
<gene>
    <name evidence="10" type="ORF">Agub_g7502</name>
</gene>
<dbReference type="Pfam" id="PF00484">
    <property type="entry name" value="Pro_CA"/>
    <property type="match status" value="1"/>
</dbReference>
<protein>
    <recommendedName>
        <fullName evidence="3">Carbonic anhydrase</fullName>
        <ecNumber evidence="2">4.2.1.1</ecNumber>
    </recommendedName>
    <alternativeName>
        <fullName evidence="7">Carbonate dehydratase</fullName>
    </alternativeName>
</protein>
<dbReference type="Gene3D" id="3.40.1050.10">
    <property type="entry name" value="Carbonic anhydrase"/>
    <property type="match status" value="1"/>
</dbReference>
<name>A0AAD3DQL3_9CHLO</name>
<reference evidence="10 11" key="1">
    <citation type="journal article" date="2021" name="Sci. Rep.">
        <title>Genome sequencing of the multicellular alga Astrephomene provides insights into convergent evolution of germ-soma differentiation.</title>
        <authorList>
            <person name="Yamashita S."/>
            <person name="Yamamoto K."/>
            <person name="Matsuzaki R."/>
            <person name="Suzuki S."/>
            <person name="Yamaguchi H."/>
            <person name="Hirooka S."/>
            <person name="Minakuchi Y."/>
            <person name="Miyagishima S."/>
            <person name="Kawachi M."/>
            <person name="Toyoda A."/>
            <person name="Nozaki H."/>
        </authorList>
    </citation>
    <scope>NUCLEOTIDE SEQUENCE [LARGE SCALE GENOMIC DNA]</scope>
    <source>
        <strain evidence="10 11">NIES-4017</strain>
    </source>
</reference>
<dbReference type="EC" id="4.2.1.1" evidence="2"/>
<accession>A0AAD3DQL3</accession>
<keyword evidence="5 9" id="KW-0862">Zinc</keyword>
<dbReference type="SMART" id="SM00947">
    <property type="entry name" value="Pro_CA"/>
    <property type="match status" value="1"/>
</dbReference>
<keyword evidence="11" id="KW-1185">Reference proteome</keyword>
<proteinExistence type="inferred from homology"/>
<comment type="catalytic activity">
    <reaction evidence="8">
        <text>hydrogencarbonate + H(+) = CO2 + H2O</text>
        <dbReference type="Rhea" id="RHEA:10748"/>
        <dbReference type="ChEBI" id="CHEBI:15377"/>
        <dbReference type="ChEBI" id="CHEBI:15378"/>
        <dbReference type="ChEBI" id="CHEBI:16526"/>
        <dbReference type="ChEBI" id="CHEBI:17544"/>
        <dbReference type="EC" id="4.2.1.1"/>
    </reaction>
</comment>
<feature type="binding site" evidence="9">
    <location>
        <position position="146"/>
    </location>
    <ligand>
        <name>Zn(2+)</name>
        <dbReference type="ChEBI" id="CHEBI:29105"/>
    </ligand>
</feature>
<feature type="binding site" evidence="9">
    <location>
        <position position="90"/>
    </location>
    <ligand>
        <name>Zn(2+)</name>
        <dbReference type="ChEBI" id="CHEBI:29105"/>
    </ligand>
</feature>
<dbReference type="InterPro" id="IPR036874">
    <property type="entry name" value="Carbonic_anhydrase_sf"/>
</dbReference>
<dbReference type="InterPro" id="IPR015892">
    <property type="entry name" value="Carbonic_anhydrase_CS"/>
</dbReference>
<evidence type="ECO:0000256" key="5">
    <source>
        <dbReference type="ARBA" id="ARBA00022833"/>
    </source>
</evidence>
<dbReference type="CDD" id="cd00883">
    <property type="entry name" value="beta_CA_cladeA"/>
    <property type="match status" value="1"/>
</dbReference>
<comment type="caution">
    <text evidence="10">The sequence shown here is derived from an EMBL/GenBank/DDBJ whole genome shotgun (WGS) entry which is preliminary data.</text>
</comment>
<dbReference type="GO" id="GO:0015976">
    <property type="term" value="P:carbon utilization"/>
    <property type="evidence" value="ECO:0007669"/>
    <property type="project" value="InterPro"/>
</dbReference>
<keyword evidence="4 9" id="KW-0479">Metal-binding</keyword>
<organism evidence="10 11">
    <name type="scientific">Astrephomene gubernaculifera</name>
    <dbReference type="NCBI Taxonomy" id="47775"/>
    <lineage>
        <taxon>Eukaryota</taxon>
        <taxon>Viridiplantae</taxon>
        <taxon>Chlorophyta</taxon>
        <taxon>core chlorophytes</taxon>
        <taxon>Chlorophyceae</taxon>
        <taxon>CS clade</taxon>
        <taxon>Chlamydomonadales</taxon>
        <taxon>Astrephomenaceae</taxon>
        <taxon>Astrephomene</taxon>
    </lineage>
</organism>
<sequence>MDLLKAEEKELSAHLLQLRAGSIVSIDSPMSPSSPIRYPNGSSRLSVESDPLGKLMRKNRAWSAARLAEDPDYFNRLIKQQAPEYLWIGCSDSRVPANAILGLEPGEVFVQRNVGNQATHTDLNCMSCLEYAVKELKVRNIILCGHYGCGAVKAAIKMPSKTHNLVNCWISDIRECRNQHRTELMALPNLESQIDRLCELNVLRQTFNVCTSPVVQSAWDKGQLLHIYGVVYSLKDGLIKKLVGPISGNDDFEEDQAAFAERGSSYVGYTDVMEASDAASSGGSKGAAGGTSSSGGGGAGAAPLPECMSFRARMEAFNAYLNTVEVNNLIAQHVAWTDRGIGDAAGHLTTDGEEEEEEEVGAAAVIAADAAAAAAAAVTAAARAAAGAGKAAVMGGTKEVEVEDDGEETTTVQLH</sequence>
<dbReference type="PROSITE" id="PS00705">
    <property type="entry name" value="PROK_CO2_ANHYDRASE_2"/>
    <property type="match status" value="1"/>
</dbReference>
<evidence type="ECO:0000313" key="10">
    <source>
        <dbReference type="EMBL" id="GFR46033.1"/>
    </source>
</evidence>
<evidence type="ECO:0000256" key="7">
    <source>
        <dbReference type="ARBA" id="ARBA00031969"/>
    </source>
</evidence>
<feature type="binding site" evidence="9">
    <location>
        <position position="92"/>
    </location>
    <ligand>
        <name>Zn(2+)</name>
        <dbReference type="ChEBI" id="CHEBI:29105"/>
    </ligand>
</feature>
<evidence type="ECO:0000256" key="2">
    <source>
        <dbReference type="ARBA" id="ARBA00012925"/>
    </source>
</evidence>
<comment type="cofactor">
    <cofactor evidence="9">
        <name>Zn(2+)</name>
        <dbReference type="ChEBI" id="CHEBI:29105"/>
    </cofactor>
    <text evidence="9">Binds 1 zinc ion per subunit.</text>
</comment>
<evidence type="ECO:0000256" key="3">
    <source>
        <dbReference type="ARBA" id="ARBA00014628"/>
    </source>
</evidence>
<evidence type="ECO:0000256" key="4">
    <source>
        <dbReference type="ARBA" id="ARBA00022723"/>
    </source>
</evidence>
<dbReference type="PANTHER" id="PTHR11002:SF76">
    <property type="entry name" value="CARBONIC ANHYDRASE"/>
    <property type="match status" value="1"/>
</dbReference>
<comment type="similarity">
    <text evidence="1">Belongs to the beta-class carbonic anhydrase family.</text>
</comment>
<dbReference type="PANTHER" id="PTHR11002">
    <property type="entry name" value="CARBONIC ANHYDRASE"/>
    <property type="match status" value="1"/>
</dbReference>
<evidence type="ECO:0000256" key="8">
    <source>
        <dbReference type="ARBA" id="ARBA00048348"/>
    </source>
</evidence>
<feature type="binding site" evidence="9">
    <location>
        <position position="149"/>
    </location>
    <ligand>
        <name>Zn(2+)</name>
        <dbReference type="ChEBI" id="CHEBI:29105"/>
    </ligand>
</feature>
<evidence type="ECO:0000256" key="9">
    <source>
        <dbReference type="PIRSR" id="PIRSR601765-1"/>
    </source>
</evidence>
<dbReference type="GO" id="GO:0004089">
    <property type="term" value="F:carbonate dehydratase activity"/>
    <property type="evidence" value="ECO:0007669"/>
    <property type="project" value="UniProtKB-EC"/>
</dbReference>
<dbReference type="EMBL" id="BMAR01000011">
    <property type="protein sequence ID" value="GFR46033.1"/>
    <property type="molecule type" value="Genomic_DNA"/>
</dbReference>
<evidence type="ECO:0000256" key="6">
    <source>
        <dbReference type="ARBA" id="ARBA00023239"/>
    </source>
</evidence>